<dbReference type="InterPro" id="IPR008257">
    <property type="entry name" value="Pept_M19"/>
</dbReference>
<sequence>MLKKLNLALCISGALLAGCSPESQEPKEELKAEAVGSESVDLETRHRRLLTMDTHVDIDVSNFTADHNYTEDLQTQVDLDKLEQGGLDAVWFSIYTGQGELSEEGYAAALENARAKFDAVHRLTEEIAPDRIGLATTTAQVRELIANGKLAALMGVENAYPLGTDLSLVQEFYDRGARYMSLSHNGHSQFADSNTGESDGVWLYNGLSDLGRELVGEMNRVGIIIDLSHPSKAANLETLRLTKAPVIASHSSARALNDVSRNLDDEELMAIKENGGVVQTVAFASYLNTEKYDAWKAKAFEVMGREAEKNGFKMLDWEAVGQLDSDARHDYMAGFMKLRAQVAPMVEKEVDPLVPPVNVQDFVDHIDYLVKKIGIEHVGISSDFDGGGGVAGWNDASQTASVTEELLKRQYTDEEIAQLWSGNLMRVMDEVQAVAASLQAAEAKTEG</sequence>
<dbReference type="EMBL" id="CP137555">
    <property type="protein sequence ID" value="WOX07252.1"/>
    <property type="molecule type" value="Genomic_DNA"/>
</dbReference>
<evidence type="ECO:0000313" key="1">
    <source>
        <dbReference type="EMBL" id="WOX07252.1"/>
    </source>
</evidence>
<accession>A0AAU0N2Q1</accession>
<dbReference type="Proteomes" id="UP001302477">
    <property type="component" value="Chromosome"/>
</dbReference>
<organism evidence="1 2">
    <name type="scientific">Microbulbifer pacificus</name>
    <dbReference type="NCBI Taxonomy" id="407164"/>
    <lineage>
        <taxon>Bacteria</taxon>
        <taxon>Pseudomonadati</taxon>
        <taxon>Pseudomonadota</taxon>
        <taxon>Gammaproteobacteria</taxon>
        <taxon>Cellvibrionales</taxon>
        <taxon>Microbulbiferaceae</taxon>
        <taxon>Microbulbifer</taxon>
    </lineage>
</organism>
<dbReference type="CDD" id="cd01301">
    <property type="entry name" value="rDP_like"/>
    <property type="match status" value="1"/>
</dbReference>
<dbReference type="Gene3D" id="3.20.20.140">
    <property type="entry name" value="Metal-dependent hydrolases"/>
    <property type="match status" value="1"/>
</dbReference>
<name>A0AAU0N2Q1_9GAMM</name>
<dbReference type="RefSeq" id="WP_318955681.1">
    <property type="nucleotide sequence ID" value="NZ_CP137555.1"/>
</dbReference>
<dbReference type="GO" id="GO:0070573">
    <property type="term" value="F:metallodipeptidase activity"/>
    <property type="evidence" value="ECO:0007669"/>
    <property type="project" value="InterPro"/>
</dbReference>
<keyword evidence="2" id="KW-1185">Reference proteome</keyword>
<dbReference type="AlphaFoldDB" id="A0AAU0N2Q1"/>
<proteinExistence type="predicted"/>
<dbReference type="PROSITE" id="PS51365">
    <property type="entry name" value="RENAL_DIPEPTIDASE_2"/>
    <property type="match status" value="1"/>
</dbReference>
<dbReference type="PANTHER" id="PTHR10443">
    <property type="entry name" value="MICROSOMAL DIPEPTIDASE"/>
    <property type="match status" value="1"/>
</dbReference>
<keyword evidence="1" id="KW-0378">Hydrolase</keyword>
<dbReference type="SUPFAM" id="SSF51556">
    <property type="entry name" value="Metallo-dependent hydrolases"/>
    <property type="match status" value="1"/>
</dbReference>
<dbReference type="GO" id="GO:0006508">
    <property type="term" value="P:proteolysis"/>
    <property type="evidence" value="ECO:0007669"/>
    <property type="project" value="InterPro"/>
</dbReference>
<evidence type="ECO:0000313" key="2">
    <source>
        <dbReference type="Proteomes" id="UP001302477"/>
    </source>
</evidence>
<gene>
    <name evidence="1" type="ORF">R5R33_08985</name>
</gene>
<keyword evidence="1" id="KW-0645">Protease</keyword>
<keyword evidence="1" id="KW-0224">Dipeptidase</keyword>
<dbReference type="KEGG" id="mpaf:R5R33_08985"/>
<dbReference type="InterPro" id="IPR032466">
    <property type="entry name" value="Metal_Hydrolase"/>
</dbReference>
<dbReference type="EC" id="3.4.13.19" evidence="1"/>
<dbReference type="PANTHER" id="PTHR10443:SF12">
    <property type="entry name" value="DIPEPTIDASE"/>
    <property type="match status" value="1"/>
</dbReference>
<dbReference type="Gene3D" id="1.10.287.650">
    <property type="entry name" value="L27 domain"/>
    <property type="match status" value="1"/>
</dbReference>
<dbReference type="PROSITE" id="PS51257">
    <property type="entry name" value="PROKAR_LIPOPROTEIN"/>
    <property type="match status" value="1"/>
</dbReference>
<reference evidence="1 2" key="1">
    <citation type="submission" date="2023-10" db="EMBL/GenBank/DDBJ databases">
        <title>Description of Microbulbifer bruguierae sp. nov., isolated from the sediments of mangrove plant Bruguiera sexangula and comparative genomic analyses of the genus Microbulbifer.</title>
        <authorList>
            <person name="Long M."/>
        </authorList>
    </citation>
    <scope>NUCLEOTIDE SEQUENCE [LARGE SCALE GENOMIC DNA]</scope>
    <source>
        <strain evidence="1 2">SPO729</strain>
    </source>
</reference>
<dbReference type="Pfam" id="PF01244">
    <property type="entry name" value="Peptidase_M19"/>
    <property type="match status" value="1"/>
</dbReference>
<protein>
    <submittedName>
        <fullName evidence="1">Dipeptidase</fullName>
        <ecNumber evidence="1">3.4.13.19</ecNumber>
    </submittedName>
</protein>